<keyword evidence="2" id="KW-0238">DNA-binding</keyword>
<evidence type="ECO:0000256" key="1">
    <source>
        <dbReference type="ARBA" id="ARBA00004123"/>
    </source>
</evidence>
<dbReference type="GO" id="GO:0003677">
    <property type="term" value="F:DNA binding"/>
    <property type="evidence" value="ECO:0007669"/>
    <property type="project" value="UniProtKB-KW"/>
</dbReference>
<dbReference type="SUPFAM" id="SSF46785">
    <property type="entry name" value="Winged helix' DNA-binding domain"/>
    <property type="match status" value="1"/>
</dbReference>
<evidence type="ECO:0000259" key="6">
    <source>
        <dbReference type="SMART" id="SM00415"/>
    </source>
</evidence>
<dbReference type="EMBL" id="JALLAZ020000691">
    <property type="protein sequence ID" value="KAL3789201.1"/>
    <property type="molecule type" value="Genomic_DNA"/>
</dbReference>
<evidence type="ECO:0000313" key="8">
    <source>
        <dbReference type="Proteomes" id="UP001530315"/>
    </source>
</evidence>
<comment type="subcellular location">
    <subcellularLocation>
        <location evidence="1">Nucleus</location>
    </subcellularLocation>
</comment>
<sequence length="633" mass="68402">MNPSSNDDDPNESLLFKERLYRLYHPETATSPTPDADADADAIPVRGDDRRQGRPTPTLKERIKMRKRHSLLLAHEEEADSSSSSSSSSSSPSLSPSSSYPTGDGMPPNAVVARRSSVLEAASALASLFGGGADASSSFPVPPPSTPPPAAAAAVEEAASWEEGDSSATAGRGIPSGSTWSMRSFALSLGIDVPLTFPQKLMMALSDPNSSDILTWLPHGNGFVIHQKRRFALEVMPRHFGGRASGIAKFTSFTRKLNRWGFKRVAKGKEMGAYYHDEFRRGDADACAAMRPLRVGGAMATASAEDDEGDDEKKDDDAREDEATNMPNKEDVPVVEDVKAVHSAGGEGDEMPPPSSHRPNGEPSSSRLKSSSPSTPFYLAHWNALEEQRQQQQQQQQQRQQQQQHQPSFGLQQQLMQHQPLAHVLSMKSISAQQKLLLLRLQQQLLQLQLHRNARQAETANSLAIQNLLGVDTTSSHNQQQIISNSWSVLKSHIERGLLDITKPATAAGDVSSPPPAPCDVRGYVHAKMRARPREVDECDDRGGKRQRAATSLAAASSQPAVVDHAVLMSQLKRLQKSNRRLAASSGASNVSGKGVDGIVPPARDVAGGIILKSNYMVFKTRATCVGGLSFID</sequence>
<evidence type="ECO:0000256" key="4">
    <source>
        <dbReference type="RuleBase" id="RU004020"/>
    </source>
</evidence>
<dbReference type="Proteomes" id="UP001530315">
    <property type="component" value="Unassembled WGS sequence"/>
</dbReference>
<evidence type="ECO:0000256" key="3">
    <source>
        <dbReference type="ARBA" id="ARBA00023242"/>
    </source>
</evidence>
<feature type="compositionally biased region" description="Low complexity" evidence="5">
    <location>
        <begin position="81"/>
        <end position="99"/>
    </location>
</feature>
<evidence type="ECO:0000256" key="5">
    <source>
        <dbReference type="SAM" id="MobiDB-lite"/>
    </source>
</evidence>
<dbReference type="InterPro" id="IPR036388">
    <property type="entry name" value="WH-like_DNA-bd_sf"/>
</dbReference>
<dbReference type="InterPro" id="IPR000232">
    <property type="entry name" value="HSF_DNA-bd"/>
</dbReference>
<gene>
    <name evidence="7" type="ORF">ACHAW5_007473</name>
</gene>
<comment type="similarity">
    <text evidence="4">Belongs to the HSF family.</text>
</comment>
<dbReference type="PANTHER" id="PTHR10015">
    <property type="entry name" value="HEAT SHOCK TRANSCRIPTION FACTOR"/>
    <property type="match status" value="1"/>
</dbReference>
<evidence type="ECO:0000256" key="2">
    <source>
        <dbReference type="ARBA" id="ARBA00023125"/>
    </source>
</evidence>
<feature type="compositionally biased region" description="Low complexity" evidence="5">
    <location>
        <begin position="363"/>
        <end position="375"/>
    </location>
</feature>
<comment type="caution">
    <text evidence="7">The sequence shown here is derived from an EMBL/GenBank/DDBJ whole genome shotgun (WGS) entry which is preliminary data.</text>
</comment>
<dbReference type="Gene3D" id="1.10.10.10">
    <property type="entry name" value="Winged helix-like DNA-binding domain superfamily/Winged helix DNA-binding domain"/>
    <property type="match status" value="1"/>
</dbReference>
<dbReference type="FunFam" id="1.10.10.10:FF:000479">
    <property type="entry name" value="Predicted protein"/>
    <property type="match status" value="1"/>
</dbReference>
<dbReference type="GO" id="GO:0005634">
    <property type="term" value="C:nucleus"/>
    <property type="evidence" value="ECO:0007669"/>
    <property type="project" value="UniProtKB-SubCell"/>
</dbReference>
<dbReference type="SMART" id="SM00415">
    <property type="entry name" value="HSF"/>
    <property type="match status" value="1"/>
</dbReference>
<feature type="region of interest" description="Disordered" evidence="5">
    <location>
        <begin position="298"/>
        <end position="375"/>
    </location>
</feature>
<dbReference type="InterPro" id="IPR036390">
    <property type="entry name" value="WH_DNA-bd_sf"/>
</dbReference>
<name>A0ABD3PPF3_9STRA</name>
<dbReference type="AlphaFoldDB" id="A0ABD3PPF3"/>
<feature type="region of interest" description="Disordered" evidence="5">
    <location>
        <begin position="25"/>
        <end position="109"/>
    </location>
</feature>
<proteinExistence type="inferred from homology"/>
<feature type="domain" description="HSF-type DNA-binding" evidence="6">
    <location>
        <begin position="193"/>
        <end position="293"/>
    </location>
</feature>
<feature type="compositionally biased region" description="Low complexity" evidence="5">
    <location>
        <begin position="390"/>
        <end position="412"/>
    </location>
</feature>
<dbReference type="Pfam" id="PF00447">
    <property type="entry name" value="HSF_DNA-bind"/>
    <property type="match status" value="1"/>
</dbReference>
<feature type="compositionally biased region" description="Basic and acidic residues" evidence="5">
    <location>
        <begin position="328"/>
        <end position="340"/>
    </location>
</feature>
<protein>
    <recommendedName>
        <fullName evidence="6">HSF-type DNA-binding domain-containing protein</fullName>
    </recommendedName>
</protein>
<organism evidence="7 8">
    <name type="scientific">Stephanodiscus triporus</name>
    <dbReference type="NCBI Taxonomy" id="2934178"/>
    <lineage>
        <taxon>Eukaryota</taxon>
        <taxon>Sar</taxon>
        <taxon>Stramenopiles</taxon>
        <taxon>Ochrophyta</taxon>
        <taxon>Bacillariophyta</taxon>
        <taxon>Coscinodiscophyceae</taxon>
        <taxon>Thalassiosirophycidae</taxon>
        <taxon>Stephanodiscales</taxon>
        <taxon>Stephanodiscaceae</taxon>
        <taxon>Stephanodiscus</taxon>
    </lineage>
</organism>
<accession>A0ABD3PPF3</accession>
<dbReference type="PANTHER" id="PTHR10015:SF206">
    <property type="entry name" value="HSF-TYPE DNA-BINDING DOMAIN-CONTAINING PROTEIN"/>
    <property type="match status" value="1"/>
</dbReference>
<reference evidence="7 8" key="1">
    <citation type="submission" date="2024-10" db="EMBL/GenBank/DDBJ databases">
        <title>Updated reference genomes for cyclostephanoid diatoms.</title>
        <authorList>
            <person name="Roberts W.R."/>
            <person name="Alverson A.J."/>
        </authorList>
    </citation>
    <scope>NUCLEOTIDE SEQUENCE [LARGE SCALE GENOMIC DNA]</scope>
    <source>
        <strain evidence="7 8">AJA276-08</strain>
    </source>
</reference>
<evidence type="ECO:0000313" key="7">
    <source>
        <dbReference type="EMBL" id="KAL3789201.1"/>
    </source>
</evidence>
<feature type="region of interest" description="Disordered" evidence="5">
    <location>
        <begin position="387"/>
        <end position="412"/>
    </location>
</feature>
<keyword evidence="8" id="KW-1185">Reference proteome</keyword>
<keyword evidence="3" id="KW-0539">Nucleus</keyword>